<dbReference type="GO" id="GO:0045333">
    <property type="term" value="P:cellular respiration"/>
    <property type="evidence" value="ECO:0007669"/>
    <property type="project" value="UniProtKB-ARBA"/>
</dbReference>
<dbReference type="CDD" id="cd03375">
    <property type="entry name" value="TPP_OGFOR"/>
    <property type="match status" value="1"/>
</dbReference>
<dbReference type="NCBIfam" id="TIGR02177">
    <property type="entry name" value="PorB_KorB"/>
    <property type="match status" value="1"/>
</dbReference>
<feature type="domain" description="Thiamine pyrophosphate enzyme TPP-binding" evidence="3">
    <location>
        <begin position="50"/>
        <end position="198"/>
    </location>
</feature>
<evidence type="ECO:0000256" key="1">
    <source>
        <dbReference type="ARBA" id="ARBA00001966"/>
    </source>
</evidence>
<dbReference type="InterPro" id="IPR011896">
    <property type="entry name" value="OFOB"/>
</dbReference>
<reference evidence="4" key="1">
    <citation type="journal article" date="2014" name="Front. Microbiol.">
        <title>High frequency of phylogenetically diverse reductive dehalogenase-homologous genes in deep subseafloor sedimentary metagenomes.</title>
        <authorList>
            <person name="Kawai M."/>
            <person name="Futagami T."/>
            <person name="Toyoda A."/>
            <person name="Takaki Y."/>
            <person name="Nishi S."/>
            <person name="Hori S."/>
            <person name="Arai W."/>
            <person name="Tsubouchi T."/>
            <person name="Morono Y."/>
            <person name="Uchiyama I."/>
            <person name="Ito T."/>
            <person name="Fujiyama A."/>
            <person name="Inagaki F."/>
            <person name="Takami H."/>
        </authorList>
    </citation>
    <scope>NUCLEOTIDE SEQUENCE</scope>
    <source>
        <strain evidence="4">Expedition CK06-06</strain>
    </source>
</reference>
<name>X1B6X5_9ZZZZ</name>
<accession>X1B6X5</accession>
<evidence type="ECO:0000256" key="2">
    <source>
        <dbReference type="ARBA" id="ARBA00023002"/>
    </source>
</evidence>
<evidence type="ECO:0000259" key="3">
    <source>
        <dbReference type="Pfam" id="PF02775"/>
    </source>
</evidence>
<dbReference type="EMBL" id="BART01009706">
    <property type="protein sequence ID" value="GAG79903.1"/>
    <property type="molecule type" value="Genomic_DNA"/>
</dbReference>
<dbReference type="GO" id="GO:0030976">
    <property type="term" value="F:thiamine pyrophosphate binding"/>
    <property type="evidence" value="ECO:0007669"/>
    <property type="project" value="InterPro"/>
</dbReference>
<sequence length="239" mass="26142">MKIEDFKTYAKNTWCPGCGNFGIESTAKQAFTELINKGKLKKENIVILSGIGCHAKISDYINVNSFYSLHGRVTAPATGIKVGNPALTVVGFAGDGDAYGEGLAHLIFAAKRNSDITMVIHDNGTYALTTGQFTPTSPKGFPGKSTPEGSFEEPFNPLELMIASGATFIARSFTGNPKHLKETIKQAILHKGFSFVEVLQPCVAFYNTFEFYSQKVYELKKHNVSDRKSAMKRLENGII</sequence>
<dbReference type="InterPro" id="IPR051457">
    <property type="entry name" value="2-oxoacid:Fd_oxidoreductase"/>
</dbReference>
<gene>
    <name evidence="4" type="ORF">S01H4_21425</name>
</gene>
<dbReference type="PANTHER" id="PTHR48084:SF4">
    <property type="entry name" value="2-OXOGLUTARATE OXIDOREDUCTASE SUBUNIT KORB"/>
    <property type="match status" value="1"/>
</dbReference>
<dbReference type="InterPro" id="IPR011766">
    <property type="entry name" value="TPP_enzyme_TPP-bd"/>
</dbReference>
<dbReference type="Pfam" id="PF02775">
    <property type="entry name" value="TPP_enzyme_C"/>
    <property type="match status" value="1"/>
</dbReference>
<dbReference type="GO" id="GO:0016625">
    <property type="term" value="F:oxidoreductase activity, acting on the aldehyde or oxo group of donors, iron-sulfur protein as acceptor"/>
    <property type="evidence" value="ECO:0007669"/>
    <property type="project" value="UniProtKB-ARBA"/>
</dbReference>
<proteinExistence type="predicted"/>
<keyword evidence="2" id="KW-0560">Oxidoreductase</keyword>
<dbReference type="Gene3D" id="3.40.50.970">
    <property type="match status" value="1"/>
</dbReference>
<dbReference type="AlphaFoldDB" id="X1B6X5"/>
<comment type="cofactor">
    <cofactor evidence="1">
        <name>[4Fe-4S] cluster</name>
        <dbReference type="ChEBI" id="CHEBI:49883"/>
    </cofactor>
</comment>
<dbReference type="SUPFAM" id="SSF52518">
    <property type="entry name" value="Thiamin diphosphate-binding fold (THDP-binding)"/>
    <property type="match status" value="1"/>
</dbReference>
<comment type="caution">
    <text evidence="4">The sequence shown here is derived from an EMBL/GenBank/DDBJ whole genome shotgun (WGS) entry which is preliminary data.</text>
</comment>
<organism evidence="4">
    <name type="scientific">marine sediment metagenome</name>
    <dbReference type="NCBI Taxonomy" id="412755"/>
    <lineage>
        <taxon>unclassified sequences</taxon>
        <taxon>metagenomes</taxon>
        <taxon>ecological metagenomes</taxon>
    </lineage>
</organism>
<evidence type="ECO:0000313" key="4">
    <source>
        <dbReference type="EMBL" id="GAG79903.1"/>
    </source>
</evidence>
<dbReference type="InterPro" id="IPR029061">
    <property type="entry name" value="THDP-binding"/>
</dbReference>
<dbReference type="PANTHER" id="PTHR48084">
    <property type="entry name" value="2-OXOGLUTARATE OXIDOREDUCTASE SUBUNIT KORB-RELATED"/>
    <property type="match status" value="1"/>
</dbReference>
<protein>
    <recommendedName>
        <fullName evidence="3">Thiamine pyrophosphate enzyme TPP-binding domain-containing protein</fullName>
    </recommendedName>
</protein>